<dbReference type="PANTHER" id="PTHR42759:SF1">
    <property type="entry name" value="MAGNESIUM-CHELATASE SUBUNIT CHLD"/>
    <property type="match status" value="1"/>
</dbReference>
<name>A0A6I5ZLR2_9FIRM</name>
<dbReference type="OrthoDB" id="9783370at2"/>
<dbReference type="EMBL" id="CP046244">
    <property type="protein sequence ID" value="QGP90753.1"/>
    <property type="molecule type" value="Genomic_DNA"/>
</dbReference>
<gene>
    <name evidence="2" type="ORF">MGLY_00640</name>
</gene>
<dbReference type="GO" id="GO:0016887">
    <property type="term" value="F:ATP hydrolysis activity"/>
    <property type="evidence" value="ECO:0007669"/>
    <property type="project" value="InterPro"/>
</dbReference>
<dbReference type="GO" id="GO:0005524">
    <property type="term" value="F:ATP binding"/>
    <property type="evidence" value="ECO:0007669"/>
    <property type="project" value="InterPro"/>
</dbReference>
<dbReference type="AlphaFoldDB" id="A0A6I5ZLR2"/>
<reference evidence="2 3" key="1">
    <citation type="submission" date="2019-11" db="EMBL/GenBank/DDBJ databases">
        <title>Genome sequence of Moorella glycerini DSM11254.</title>
        <authorList>
            <person name="Poehlein A."/>
            <person name="Boeer T."/>
            <person name="Daniel R."/>
        </authorList>
    </citation>
    <scope>NUCLEOTIDE SEQUENCE [LARGE SCALE GENOMIC DNA]</scope>
    <source>
        <strain evidence="2 3">DSM 11254</strain>
    </source>
</reference>
<dbReference type="CDD" id="cd00009">
    <property type="entry name" value="AAA"/>
    <property type="match status" value="1"/>
</dbReference>
<dbReference type="RefSeq" id="WP_156271228.1">
    <property type="nucleotide sequence ID" value="NZ_CP046244.1"/>
</dbReference>
<dbReference type="InterPro" id="IPR027417">
    <property type="entry name" value="P-loop_NTPase"/>
</dbReference>
<proteinExistence type="predicted"/>
<sequence>MFFQSPEDAGQKLYRAGYLAGNTIKTAAYLAEVLGKPLLVEGPAGVGKTELAKALARATATELIRLQCYEGLDESRALYEWNYHKQLLYLQAQGRSSWQEVKKDLFSEEFLLPRPLLQAMLSCQPVTLLIDEVDKSDEEFESFLLEALSDYQVSIPEYGTIQARSRPIVVITSNRSRELSDALRRRCLYLYLDYPSREEELAILKLKMPSIPAPLASQAVGFVQSLRSRGLKKPPSIAETLEWAKVLQELQVTDIDEKVIRATLPVLIKNHEDLTLVQAKRGWWSRVEK</sequence>
<evidence type="ECO:0000259" key="1">
    <source>
        <dbReference type="SMART" id="SM00382"/>
    </source>
</evidence>
<dbReference type="InterPro" id="IPR050764">
    <property type="entry name" value="CbbQ/NirQ/NorQ/GpvN"/>
</dbReference>
<dbReference type="InterPro" id="IPR003593">
    <property type="entry name" value="AAA+_ATPase"/>
</dbReference>
<dbReference type="SUPFAM" id="SSF52540">
    <property type="entry name" value="P-loop containing nucleoside triphosphate hydrolases"/>
    <property type="match status" value="1"/>
</dbReference>
<dbReference type="Proteomes" id="UP000425916">
    <property type="component" value="Chromosome"/>
</dbReference>
<feature type="domain" description="AAA+ ATPase" evidence="1">
    <location>
        <begin position="34"/>
        <end position="193"/>
    </location>
</feature>
<dbReference type="PANTHER" id="PTHR42759">
    <property type="entry name" value="MOXR FAMILY PROTEIN"/>
    <property type="match status" value="1"/>
</dbReference>
<keyword evidence="3" id="KW-1185">Reference proteome</keyword>
<dbReference type="Gene3D" id="3.40.50.300">
    <property type="entry name" value="P-loop containing nucleotide triphosphate hydrolases"/>
    <property type="match status" value="1"/>
</dbReference>
<dbReference type="InterPro" id="IPR011704">
    <property type="entry name" value="ATPase_dyneun-rel_AAA"/>
</dbReference>
<dbReference type="SMART" id="SM00382">
    <property type="entry name" value="AAA"/>
    <property type="match status" value="1"/>
</dbReference>
<organism evidence="2 3">
    <name type="scientific">Neomoorella glycerini</name>
    <dbReference type="NCBI Taxonomy" id="55779"/>
    <lineage>
        <taxon>Bacteria</taxon>
        <taxon>Bacillati</taxon>
        <taxon>Bacillota</taxon>
        <taxon>Clostridia</taxon>
        <taxon>Neomoorellales</taxon>
        <taxon>Neomoorellaceae</taxon>
        <taxon>Neomoorella</taxon>
    </lineage>
</organism>
<evidence type="ECO:0000313" key="2">
    <source>
        <dbReference type="EMBL" id="QGP90753.1"/>
    </source>
</evidence>
<protein>
    <submittedName>
        <fullName evidence="2">AAA domain (Dynein-related subfamily)</fullName>
    </submittedName>
</protein>
<accession>A0A6I5ZLR2</accession>
<dbReference type="Pfam" id="PF07728">
    <property type="entry name" value="AAA_5"/>
    <property type="match status" value="1"/>
</dbReference>
<evidence type="ECO:0000313" key="3">
    <source>
        <dbReference type="Proteomes" id="UP000425916"/>
    </source>
</evidence>